<keyword evidence="2" id="KW-1185">Reference proteome</keyword>
<organism evidence="1 2">
    <name type="scientific">Trifolium pratense</name>
    <name type="common">Red clover</name>
    <dbReference type="NCBI Taxonomy" id="57577"/>
    <lineage>
        <taxon>Eukaryota</taxon>
        <taxon>Viridiplantae</taxon>
        <taxon>Streptophyta</taxon>
        <taxon>Embryophyta</taxon>
        <taxon>Tracheophyta</taxon>
        <taxon>Spermatophyta</taxon>
        <taxon>Magnoliopsida</taxon>
        <taxon>eudicotyledons</taxon>
        <taxon>Gunneridae</taxon>
        <taxon>Pentapetalae</taxon>
        <taxon>rosids</taxon>
        <taxon>fabids</taxon>
        <taxon>Fabales</taxon>
        <taxon>Fabaceae</taxon>
        <taxon>Papilionoideae</taxon>
        <taxon>50 kb inversion clade</taxon>
        <taxon>NPAAA clade</taxon>
        <taxon>Hologalegina</taxon>
        <taxon>IRL clade</taxon>
        <taxon>Trifolieae</taxon>
        <taxon>Trifolium</taxon>
    </lineage>
</organism>
<evidence type="ECO:0000313" key="2">
    <source>
        <dbReference type="Proteomes" id="UP001177021"/>
    </source>
</evidence>
<dbReference type="EMBL" id="CASHSV030000409">
    <property type="protein sequence ID" value="CAJ2663982.1"/>
    <property type="molecule type" value="Genomic_DNA"/>
</dbReference>
<accession>A0ACB0L3J4</accession>
<proteinExistence type="predicted"/>
<evidence type="ECO:0000313" key="1">
    <source>
        <dbReference type="EMBL" id="CAJ2663982.1"/>
    </source>
</evidence>
<reference evidence="1" key="1">
    <citation type="submission" date="2023-10" db="EMBL/GenBank/DDBJ databases">
        <authorList>
            <person name="Rodriguez Cubillos JULIANA M."/>
            <person name="De Vega J."/>
        </authorList>
    </citation>
    <scope>NUCLEOTIDE SEQUENCE</scope>
</reference>
<dbReference type="Proteomes" id="UP001177021">
    <property type="component" value="Unassembled WGS sequence"/>
</dbReference>
<gene>
    <name evidence="1" type="ORF">MILVUS5_LOCUS29310</name>
</gene>
<sequence length="221" mass="24753">MTTPLVTAAFRSSQRNQCYVFNNEKYVVLDYGRGFDKKTRVIGGPIHIADGFPMFANTPFAIGIDGSFDNDGNDTFFFKGDQCAKVDFAPDTGDSRLLMGPISITSMFPDLNANTPFATGLNAAMRSNTGKIVFLFSGPQVGSFDYETRRLEQTRSISDAFPQFVGTAFEFGLDAAFNTHDRNEVYIFKGEYYAHFNLVTSEFIGFIRKIRTDWPALKRII</sequence>
<comment type="caution">
    <text evidence="1">The sequence shown here is derived from an EMBL/GenBank/DDBJ whole genome shotgun (WGS) entry which is preliminary data.</text>
</comment>
<protein>
    <submittedName>
        <fullName evidence="1">Uncharacterized protein</fullName>
    </submittedName>
</protein>
<name>A0ACB0L3J4_TRIPR</name>